<dbReference type="EMBL" id="FO082047">
    <property type="protein sequence ID" value="CCE85233.1"/>
    <property type="molecule type" value="Genomic_DNA"/>
</dbReference>
<dbReference type="OrthoDB" id="4018555at2759"/>
<feature type="region of interest" description="Disordered" evidence="1">
    <location>
        <begin position="182"/>
        <end position="219"/>
    </location>
</feature>
<protein>
    <submittedName>
        <fullName evidence="2">Piso0_004815 protein</fullName>
    </submittedName>
</protein>
<dbReference type="HOGENOM" id="CLU_723662_0_0_1"/>
<evidence type="ECO:0000256" key="1">
    <source>
        <dbReference type="SAM" id="MobiDB-lite"/>
    </source>
</evidence>
<organism evidence="2 3">
    <name type="scientific">Pichia sorbitophila (strain ATCC MYA-4447 / BCRC 22081 / CBS 7064 / NBRC 10061 / NRRL Y-12695)</name>
    <name type="common">Hybrid yeast</name>
    <dbReference type="NCBI Taxonomy" id="559304"/>
    <lineage>
        <taxon>Eukaryota</taxon>
        <taxon>Fungi</taxon>
        <taxon>Dikarya</taxon>
        <taxon>Ascomycota</taxon>
        <taxon>Saccharomycotina</taxon>
        <taxon>Pichiomycetes</taxon>
        <taxon>Debaryomycetaceae</taxon>
        <taxon>Millerozyma</taxon>
    </lineage>
</organism>
<keyword evidence="3" id="KW-1185">Reference proteome</keyword>
<dbReference type="InParanoid" id="G8Y3G5"/>
<sequence length="397" mass="44996">MHSIHDKLKEFRYKLEYAFASYKQRYYSNDTNPRVIQTKLKNSTLISLRTCPNDKYIIKQGEFLALEKKTKNESHDISNLIDLESPMNMKIKNTSARNSLFKGFDDSVYLEHTAPTFEGNAKNIRRVQSFADTKSLRIDHDSIKTTDNNKGAEEPIQILSSGEAGYRDTGRRHSFKTKIIHGMHRKRKSGTPIIPSPIPEVNSAATNNEETSKSEQQSHLDLNTTAGDIEAQETPIVRRINSSRKLMAFNGGSRVQSLVSRISTPSVHSSINYDAISRNDQNGSKAWKTILNDVSLSAARVSIGHTPRKSNDFKNLTSDFVECKSEDSENFYENIKPTDLFLNNTFPKHNRKMLGNSLRLTSGNIPVYSSISRPITQDDYYSECGLLSMYNYNSDND</sequence>
<accession>G8Y3G5</accession>
<reference evidence="2 3" key="1">
    <citation type="journal article" date="2012" name="G3 (Bethesda)">
        <title>Pichia sorbitophila, an interspecies yeast hybrid reveals early steps of genome resolution following polyploidization.</title>
        <authorList>
            <person name="Leh Louis V."/>
            <person name="Despons L."/>
            <person name="Friedrich A."/>
            <person name="Martin T."/>
            <person name="Durrens P."/>
            <person name="Casaregola S."/>
            <person name="Neuveglise C."/>
            <person name="Fairhead C."/>
            <person name="Marck C."/>
            <person name="Cruz J.A."/>
            <person name="Straub M.L."/>
            <person name="Kugler V."/>
            <person name="Sacerdot C."/>
            <person name="Uzunov Z."/>
            <person name="Thierry A."/>
            <person name="Weiss S."/>
            <person name="Bleykasten C."/>
            <person name="De Montigny J."/>
            <person name="Jacques N."/>
            <person name="Jung P."/>
            <person name="Lemaire M."/>
            <person name="Mallet S."/>
            <person name="Morel G."/>
            <person name="Richard G.F."/>
            <person name="Sarkar A."/>
            <person name="Savel G."/>
            <person name="Schacherer J."/>
            <person name="Seret M.L."/>
            <person name="Talla E."/>
            <person name="Samson G."/>
            <person name="Jubin C."/>
            <person name="Poulain J."/>
            <person name="Vacherie B."/>
            <person name="Barbe V."/>
            <person name="Pelletier E."/>
            <person name="Sherman D.J."/>
            <person name="Westhof E."/>
            <person name="Weissenbach J."/>
            <person name="Baret P.V."/>
            <person name="Wincker P."/>
            <person name="Gaillardin C."/>
            <person name="Dujon B."/>
            <person name="Souciet J.L."/>
        </authorList>
    </citation>
    <scope>NUCLEOTIDE SEQUENCE [LARGE SCALE GENOMIC DNA]</scope>
    <source>
        <strain evidence="3">ATCC MYA-4447 / BCRC 22081 / CBS 7064 / NBRC 10061 / NRRL Y-12695</strain>
    </source>
</reference>
<evidence type="ECO:0000313" key="3">
    <source>
        <dbReference type="Proteomes" id="UP000005222"/>
    </source>
</evidence>
<dbReference type="Proteomes" id="UP000005222">
    <property type="component" value="Chromosome M"/>
</dbReference>
<evidence type="ECO:0000313" key="2">
    <source>
        <dbReference type="EMBL" id="CCE85233.1"/>
    </source>
</evidence>
<dbReference type="AlphaFoldDB" id="G8Y3G5"/>
<proteinExistence type="predicted"/>
<name>G8Y3G5_PICSO</name>
<gene>
    <name evidence="2" type="primary">Piso0_004815</name>
    <name evidence="2" type="ORF">GNLVRS01_PISO0M01596g</name>
</gene>
<dbReference type="eggNOG" id="ENOG502RQCG">
    <property type="taxonomic scope" value="Eukaryota"/>
</dbReference>